<dbReference type="Gene3D" id="1.10.630.10">
    <property type="entry name" value="Cytochrome P450"/>
    <property type="match status" value="1"/>
</dbReference>
<dbReference type="GO" id="GO:0016705">
    <property type="term" value="F:oxidoreductase activity, acting on paired donors, with incorporation or reduction of molecular oxygen"/>
    <property type="evidence" value="ECO:0007669"/>
    <property type="project" value="InterPro"/>
</dbReference>
<dbReference type="Proteomes" id="UP000298111">
    <property type="component" value="Unassembled WGS sequence"/>
</dbReference>
<accession>A0A6C1C8C8</accession>
<feature type="region of interest" description="Disordered" evidence="2">
    <location>
        <begin position="1"/>
        <end position="20"/>
    </location>
</feature>
<dbReference type="RefSeq" id="WP_031175686.1">
    <property type="nucleotide sequence ID" value="NZ_BBQG01000022.1"/>
</dbReference>
<proteinExistence type="inferred from homology"/>
<dbReference type="InterPro" id="IPR001128">
    <property type="entry name" value="Cyt_P450"/>
</dbReference>
<dbReference type="GeneID" id="84311291"/>
<dbReference type="SUPFAM" id="SSF48264">
    <property type="entry name" value="Cytochrome P450"/>
    <property type="match status" value="1"/>
</dbReference>
<dbReference type="PANTHER" id="PTHR24305:SF166">
    <property type="entry name" value="CYTOCHROME P450 12A4, MITOCHONDRIAL-RELATED"/>
    <property type="match status" value="1"/>
</dbReference>
<dbReference type="PANTHER" id="PTHR24305">
    <property type="entry name" value="CYTOCHROME P450"/>
    <property type="match status" value="1"/>
</dbReference>
<dbReference type="AlphaFoldDB" id="A0A6C1C8C8"/>
<feature type="compositionally biased region" description="Polar residues" evidence="2">
    <location>
        <begin position="1"/>
        <end position="15"/>
    </location>
</feature>
<evidence type="ECO:0000256" key="2">
    <source>
        <dbReference type="SAM" id="MobiDB-lite"/>
    </source>
</evidence>
<dbReference type="GO" id="GO:0005506">
    <property type="term" value="F:iron ion binding"/>
    <property type="evidence" value="ECO:0007669"/>
    <property type="project" value="InterPro"/>
</dbReference>
<dbReference type="GO" id="GO:0004497">
    <property type="term" value="F:monooxygenase activity"/>
    <property type="evidence" value="ECO:0007669"/>
    <property type="project" value="InterPro"/>
</dbReference>
<reference evidence="3 4" key="1">
    <citation type="submission" date="2018-10" db="EMBL/GenBank/DDBJ databases">
        <title>Isolation of pseudouridimycin from Streptomyces albus DSM 40763.</title>
        <authorList>
            <person name="Rosenqvist P."/>
            <person name="Metsae-Ketelae M."/>
            <person name="Virta P."/>
        </authorList>
    </citation>
    <scope>NUCLEOTIDE SEQUENCE [LARGE SCALE GENOMIC DNA]</scope>
    <source>
        <strain evidence="3 4">DSM 40763</strain>
    </source>
</reference>
<evidence type="ECO:0000313" key="4">
    <source>
        <dbReference type="Proteomes" id="UP000298111"/>
    </source>
</evidence>
<organism evidence="3 4">
    <name type="scientific">Streptomyces albus</name>
    <dbReference type="NCBI Taxonomy" id="1888"/>
    <lineage>
        <taxon>Bacteria</taxon>
        <taxon>Bacillati</taxon>
        <taxon>Actinomycetota</taxon>
        <taxon>Actinomycetes</taxon>
        <taxon>Kitasatosporales</taxon>
        <taxon>Streptomycetaceae</taxon>
        <taxon>Streptomyces</taxon>
    </lineage>
</organism>
<dbReference type="GO" id="GO:0020037">
    <property type="term" value="F:heme binding"/>
    <property type="evidence" value="ECO:0007669"/>
    <property type="project" value="InterPro"/>
</dbReference>
<evidence type="ECO:0000313" key="3">
    <source>
        <dbReference type="EMBL" id="TGG86012.1"/>
    </source>
</evidence>
<sequence length="468" mass="50994">MRLTEATAQTPTGTAEKTELLPPLRARDAAGVAADVLLPVLAQGVIVRRPSAMSLAERTGWDRRGVERVRALRDRYGPGPLPLTVRGRSYALVLDPDDAERVLADTPEPFHPAAREKRGALAQFQPHGVLVSSGPQREQRRRFVEEVLETAQPLHGMADRFTSVVRQEAAELLAGADRSGQLVWDEFDAAWWRIVRRLVLGDAARDDTTLTAQLGTLRQAANWSLLSPRRRRLRSAFLARVRSYVARPQPGSLAERVAAVDAPAGTDRAGQIPHWLFAYDAAGMAAGRALALLATHPDEADRARAEALEGQPDTPRTLPYLRGCALESVRLWPTTPLILRESTEETSWEGGKLPAGCVLAVYTPYLHRAEPAAPYQDIFAPQQWTGETGRAARGNPALLPFSSGPAGCPGENLVLLTVSTLLAALLERHRYSLASHPQLRPAAPVPAALDHFALRFRVHPAGRGTDTD</sequence>
<evidence type="ECO:0000256" key="1">
    <source>
        <dbReference type="ARBA" id="ARBA00010617"/>
    </source>
</evidence>
<dbReference type="Pfam" id="PF00067">
    <property type="entry name" value="p450"/>
    <property type="match status" value="1"/>
</dbReference>
<dbReference type="EMBL" id="RCIY01000040">
    <property type="protein sequence ID" value="TGG86012.1"/>
    <property type="molecule type" value="Genomic_DNA"/>
</dbReference>
<dbReference type="InterPro" id="IPR036396">
    <property type="entry name" value="Cyt_P450_sf"/>
</dbReference>
<comment type="caution">
    <text evidence="3">The sequence shown here is derived from an EMBL/GenBank/DDBJ whole genome shotgun (WGS) entry which is preliminary data.</text>
</comment>
<protein>
    <submittedName>
        <fullName evidence="3">Cytochrome P450</fullName>
    </submittedName>
</protein>
<name>A0A6C1C8C8_9ACTN</name>
<gene>
    <name evidence="3" type="ORF">D8771_06225</name>
</gene>
<dbReference type="InterPro" id="IPR050121">
    <property type="entry name" value="Cytochrome_P450_monoxygenase"/>
</dbReference>
<comment type="similarity">
    <text evidence="1">Belongs to the cytochrome P450 family.</text>
</comment>